<feature type="domain" description="Anaphase-promoting complex subunit 5" evidence="8">
    <location>
        <begin position="254"/>
        <end position="348"/>
    </location>
</feature>
<name>A0AAV9J6J6_9PEZI</name>
<dbReference type="GO" id="GO:0005680">
    <property type="term" value="C:anaphase-promoting complex"/>
    <property type="evidence" value="ECO:0007669"/>
    <property type="project" value="InterPro"/>
</dbReference>
<dbReference type="GO" id="GO:0070979">
    <property type="term" value="P:protein K11-linked ubiquitination"/>
    <property type="evidence" value="ECO:0007669"/>
    <property type="project" value="TreeGrafter"/>
</dbReference>
<dbReference type="Pfam" id="PF12862">
    <property type="entry name" value="ANAPC5"/>
    <property type="match status" value="1"/>
</dbReference>
<sequence length="771" mass="85448">MTRYLTPSKLCVLWLIDLYLAGHTALSARLSVLSFIAARVHVAGAHNANDIDQLTEALTGGASDLLEPLQQWPSDVPGRNVYDMLLQRLWRLDGLDSLHVLFDQLSERITALAASDKPRTGLSRASPLGQYIRRCCVEFTRLQFADSQALWSAFVTYRAPTYDTWAHRNPVDAAAALAEGDVLSAGLESPARHGLAQPTNTAEAYLSTDDTDTLLTFSIHQLQKLGTRLPDSVKGKLQLWMRDQWDSGVQSLQHFLAFFEHWKAGQYTMALESLHRYFDYSLVAKSGSDNMRVYYQYALLHLSVLHADFDCWEESVEAMDECIATARENQDTACLNFALSWLLYLREAKPANHYSPFGTVSGLGGAGGGEQDEIVFLKAKAKETKHWSLLSSTLLDESKLDMYRSGMTARALEHIAQSAYLNMQHDLRTLMPVANLFGGASLDRLGQAHLAVRMYEDVDATHGKQSPITDRVRASCRLAYGAAQAGQYAASLRMLGDLASSARGVLKLEQRITGFTFLAQLTRSLRQGDLRAADHYFAQLLPLRSFGDPEMDFEVGLLEIDLLLQRQEPERALKSVNAHIRRLKGIASADIAHRLHFLVLKARIFALSGQPTKCFSIALRAASTARRHTLIPVLLEALAVLAAILNDLFEFGAAREICESALPWIYETRQVKLLAQAFVTLAEAHVGAAGHACTQGSGEQAQHMRLAEAQVERSREVYAGLEDRSGMLECLIMRTQLARWRKDDASVAQADALYMQLLADSPETDTGISGH</sequence>
<evidence type="ECO:0000256" key="1">
    <source>
        <dbReference type="ARBA" id="ARBA00007450"/>
    </source>
</evidence>
<organism evidence="9 10">
    <name type="scientific">Oleoguttula mirabilis</name>
    <dbReference type="NCBI Taxonomy" id="1507867"/>
    <lineage>
        <taxon>Eukaryota</taxon>
        <taxon>Fungi</taxon>
        <taxon>Dikarya</taxon>
        <taxon>Ascomycota</taxon>
        <taxon>Pezizomycotina</taxon>
        <taxon>Dothideomycetes</taxon>
        <taxon>Dothideomycetidae</taxon>
        <taxon>Mycosphaerellales</taxon>
        <taxon>Teratosphaeriaceae</taxon>
        <taxon>Oleoguttula</taxon>
    </lineage>
</organism>
<evidence type="ECO:0000259" key="8">
    <source>
        <dbReference type="Pfam" id="PF12862"/>
    </source>
</evidence>
<comment type="similarity">
    <text evidence="1">Belongs to the APC5 family.</text>
</comment>
<protein>
    <recommendedName>
        <fullName evidence="2">Anaphase-promoting complex subunit 5</fullName>
    </recommendedName>
</protein>
<gene>
    <name evidence="9" type="ORF">LTR36_009061</name>
</gene>
<accession>A0AAV9J6J6</accession>
<evidence type="ECO:0000313" key="10">
    <source>
        <dbReference type="Proteomes" id="UP001324427"/>
    </source>
</evidence>
<keyword evidence="10" id="KW-1185">Reference proteome</keyword>
<evidence type="ECO:0000256" key="7">
    <source>
        <dbReference type="SAM" id="SignalP"/>
    </source>
</evidence>
<keyword evidence="6" id="KW-0131">Cell cycle</keyword>
<dbReference type="InterPro" id="IPR026000">
    <property type="entry name" value="Apc5_dom"/>
</dbReference>
<evidence type="ECO:0000256" key="4">
    <source>
        <dbReference type="ARBA" id="ARBA00022776"/>
    </source>
</evidence>
<reference evidence="9 10" key="1">
    <citation type="submission" date="2021-11" db="EMBL/GenBank/DDBJ databases">
        <title>Black yeast isolated from Biological Soil Crust.</title>
        <authorList>
            <person name="Kurbessoian T."/>
        </authorList>
    </citation>
    <scope>NUCLEOTIDE SEQUENCE [LARGE SCALE GENOMIC DNA]</scope>
    <source>
        <strain evidence="9 10">CCFEE 5522</strain>
    </source>
</reference>
<keyword evidence="4" id="KW-0498">Mitosis</keyword>
<dbReference type="PANTHER" id="PTHR12830">
    <property type="entry name" value="ANAPHASE-PROMOTING COMPLEX SUBUNIT 5"/>
    <property type="match status" value="1"/>
</dbReference>
<dbReference type="GO" id="GO:0051301">
    <property type="term" value="P:cell division"/>
    <property type="evidence" value="ECO:0007669"/>
    <property type="project" value="UniProtKB-KW"/>
</dbReference>
<evidence type="ECO:0000256" key="5">
    <source>
        <dbReference type="ARBA" id="ARBA00022786"/>
    </source>
</evidence>
<evidence type="ECO:0000256" key="2">
    <source>
        <dbReference type="ARBA" id="ARBA00016066"/>
    </source>
</evidence>
<dbReference type="InterPro" id="IPR037679">
    <property type="entry name" value="Apc5"/>
</dbReference>
<keyword evidence="3" id="KW-0132">Cell division</keyword>
<keyword evidence="5" id="KW-0833">Ubl conjugation pathway</keyword>
<evidence type="ECO:0000256" key="3">
    <source>
        <dbReference type="ARBA" id="ARBA00022618"/>
    </source>
</evidence>
<evidence type="ECO:0000313" key="9">
    <source>
        <dbReference type="EMBL" id="KAK4540630.1"/>
    </source>
</evidence>
<dbReference type="GO" id="GO:0031145">
    <property type="term" value="P:anaphase-promoting complex-dependent catabolic process"/>
    <property type="evidence" value="ECO:0007669"/>
    <property type="project" value="TreeGrafter"/>
</dbReference>
<dbReference type="AlphaFoldDB" id="A0AAV9J6J6"/>
<feature type="chain" id="PRO_5043877614" description="Anaphase-promoting complex subunit 5" evidence="7">
    <location>
        <begin position="28"/>
        <end position="771"/>
    </location>
</feature>
<keyword evidence="7" id="KW-0732">Signal</keyword>
<proteinExistence type="inferred from homology"/>
<evidence type="ECO:0000256" key="6">
    <source>
        <dbReference type="ARBA" id="ARBA00023306"/>
    </source>
</evidence>
<dbReference type="GO" id="GO:0045842">
    <property type="term" value="P:positive regulation of mitotic metaphase/anaphase transition"/>
    <property type="evidence" value="ECO:0007669"/>
    <property type="project" value="TreeGrafter"/>
</dbReference>
<comment type="caution">
    <text evidence="9">The sequence shown here is derived from an EMBL/GenBank/DDBJ whole genome shotgun (WGS) entry which is preliminary data.</text>
</comment>
<dbReference type="EMBL" id="JAVFHQ010000064">
    <property type="protein sequence ID" value="KAK4540630.1"/>
    <property type="molecule type" value="Genomic_DNA"/>
</dbReference>
<feature type="signal peptide" evidence="7">
    <location>
        <begin position="1"/>
        <end position="27"/>
    </location>
</feature>
<dbReference type="PANTHER" id="PTHR12830:SF9">
    <property type="entry name" value="ANAPHASE-PROMOTING COMPLEX SUBUNIT 5"/>
    <property type="match status" value="1"/>
</dbReference>
<dbReference type="Proteomes" id="UP001324427">
    <property type="component" value="Unassembled WGS sequence"/>
</dbReference>